<name>A0AAP0GBR1_9ASPA</name>
<protein>
    <recommendedName>
        <fullName evidence="4">SH3 domain-containing protein</fullName>
    </recommendedName>
</protein>
<keyword evidence="1 2" id="KW-0728">SH3 domain</keyword>
<sequence>MEAIRKQASKLREQVGKQQQAVLRQFSGRFGHDLPLHNEAELQCHEKLQVLYKSTRAAKHLQRDIARGVEAFISLSSKQMEILRKLAQDCCKFGDEYQASGYALARASSEFGNSHNLIEKEQENLLRILGEQVYQPLRSMIMGAPLEDARHLTYRYERISQDVEAQTAEVLKRQLRSKEVSSTVESAARLQNAEFKLSELRRSLSALGREATEAMLSVEAQQQEITFQRLLAMVDAERLFHQNATMVLDKLYTEMVQLKQHEESASNLASDSTKLKNPTPNIDAKVSDANIMDIRSRQSSFSVGDRRNAANEGKANHSGAPPENKNNEFLSSKVDHSNEIPLNGQDSAYYVAEVIHSFDAQTEGELSISIGDYVVVRQVAQTGWSEGECRGKAGWFPSAYIEKREKAPANKVVALLSY</sequence>
<dbReference type="SUPFAM" id="SSF50044">
    <property type="entry name" value="SH3-domain"/>
    <property type="match status" value="1"/>
</dbReference>
<dbReference type="SUPFAM" id="SSF103657">
    <property type="entry name" value="BAR/IMD domain-like"/>
    <property type="match status" value="1"/>
</dbReference>
<dbReference type="EMBL" id="JBBWWQ010000004">
    <property type="protein sequence ID" value="KAK8949727.1"/>
    <property type="molecule type" value="Genomic_DNA"/>
</dbReference>
<dbReference type="InterPro" id="IPR050384">
    <property type="entry name" value="Endophilin_SH3RF"/>
</dbReference>
<dbReference type="PANTHER" id="PTHR14167">
    <property type="entry name" value="SH3 DOMAIN-CONTAINING"/>
    <property type="match status" value="1"/>
</dbReference>
<dbReference type="Proteomes" id="UP001418222">
    <property type="component" value="Unassembled WGS sequence"/>
</dbReference>
<evidence type="ECO:0000256" key="3">
    <source>
        <dbReference type="SAM" id="MobiDB-lite"/>
    </source>
</evidence>
<keyword evidence="6" id="KW-1185">Reference proteome</keyword>
<feature type="compositionally biased region" description="Polar residues" evidence="3">
    <location>
        <begin position="265"/>
        <end position="280"/>
    </location>
</feature>
<evidence type="ECO:0000259" key="4">
    <source>
        <dbReference type="PROSITE" id="PS50002"/>
    </source>
</evidence>
<reference evidence="5 6" key="1">
    <citation type="journal article" date="2022" name="Nat. Plants">
        <title>Genomes of leafy and leafless Platanthera orchids illuminate the evolution of mycoheterotrophy.</title>
        <authorList>
            <person name="Li M.H."/>
            <person name="Liu K.W."/>
            <person name="Li Z."/>
            <person name="Lu H.C."/>
            <person name="Ye Q.L."/>
            <person name="Zhang D."/>
            <person name="Wang J.Y."/>
            <person name="Li Y.F."/>
            <person name="Zhong Z.M."/>
            <person name="Liu X."/>
            <person name="Yu X."/>
            <person name="Liu D.K."/>
            <person name="Tu X.D."/>
            <person name="Liu B."/>
            <person name="Hao Y."/>
            <person name="Liao X.Y."/>
            <person name="Jiang Y.T."/>
            <person name="Sun W.H."/>
            <person name="Chen J."/>
            <person name="Chen Y.Q."/>
            <person name="Ai Y."/>
            <person name="Zhai J.W."/>
            <person name="Wu S.S."/>
            <person name="Zhou Z."/>
            <person name="Hsiao Y.Y."/>
            <person name="Wu W.L."/>
            <person name="Chen Y.Y."/>
            <person name="Lin Y.F."/>
            <person name="Hsu J.L."/>
            <person name="Li C.Y."/>
            <person name="Wang Z.W."/>
            <person name="Zhao X."/>
            <person name="Zhong W.Y."/>
            <person name="Ma X.K."/>
            <person name="Ma L."/>
            <person name="Huang J."/>
            <person name="Chen G.Z."/>
            <person name="Huang M.Z."/>
            <person name="Huang L."/>
            <person name="Peng D.H."/>
            <person name="Luo Y.B."/>
            <person name="Zou S.Q."/>
            <person name="Chen S.P."/>
            <person name="Lan S."/>
            <person name="Tsai W.C."/>
            <person name="Van de Peer Y."/>
            <person name="Liu Z.J."/>
        </authorList>
    </citation>
    <scope>NUCLEOTIDE SEQUENCE [LARGE SCALE GENOMIC DNA]</scope>
    <source>
        <strain evidence="5">Lor287</strain>
    </source>
</reference>
<evidence type="ECO:0000313" key="5">
    <source>
        <dbReference type="EMBL" id="KAK8949727.1"/>
    </source>
</evidence>
<dbReference type="Gene3D" id="2.30.30.40">
    <property type="entry name" value="SH3 Domains"/>
    <property type="match status" value="1"/>
</dbReference>
<comment type="caution">
    <text evidence="5">The sequence shown here is derived from an EMBL/GenBank/DDBJ whole genome shotgun (WGS) entry which is preliminary data.</text>
</comment>
<feature type="region of interest" description="Disordered" evidence="3">
    <location>
        <begin position="297"/>
        <end position="328"/>
    </location>
</feature>
<dbReference type="InterPro" id="IPR036028">
    <property type="entry name" value="SH3-like_dom_sf"/>
</dbReference>
<evidence type="ECO:0000256" key="1">
    <source>
        <dbReference type="ARBA" id="ARBA00022443"/>
    </source>
</evidence>
<dbReference type="PRINTS" id="PR00499">
    <property type="entry name" value="P67PHOX"/>
</dbReference>
<dbReference type="AlphaFoldDB" id="A0AAP0GBR1"/>
<dbReference type="Gene3D" id="1.20.1270.60">
    <property type="entry name" value="Arfaptin homology (AH) domain/BAR domain"/>
    <property type="match status" value="1"/>
</dbReference>
<evidence type="ECO:0000256" key="2">
    <source>
        <dbReference type="PROSITE-ProRule" id="PRU00192"/>
    </source>
</evidence>
<dbReference type="PANTHER" id="PTHR14167:SF30">
    <property type="entry name" value="SH3 DOMAIN-CONTAINING PROTEIN 1"/>
    <property type="match status" value="1"/>
</dbReference>
<dbReference type="InterPro" id="IPR027267">
    <property type="entry name" value="AH/BAR_dom_sf"/>
</dbReference>
<feature type="domain" description="SH3" evidence="4">
    <location>
        <begin position="347"/>
        <end position="406"/>
    </location>
</feature>
<organism evidence="5 6">
    <name type="scientific">Platanthera zijinensis</name>
    <dbReference type="NCBI Taxonomy" id="2320716"/>
    <lineage>
        <taxon>Eukaryota</taxon>
        <taxon>Viridiplantae</taxon>
        <taxon>Streptophyta</taxon>
        <taxon>Embryophyta</taxon>
        <taxon>Tracheophyta</taxon>
        <taxon>Spermatophyta</taxon>
        <taxon>Magnoliopsida</taxon>
        <taxon>Liliopsida</taxon>
        <taxon>Asparagales</taxon>
        <taxon>Orchidaceae</taxon>
        <taxon>Orchidoideae</taxon>
        <taxon>Orchideae</taxon>
        <taxon>Orchidinae</taxon>
        <taxon>Platanthera</taxon>
    </lineage>
</organism>
<dbReference type="Pfam" id="PF14604">
    <property type="entry name" value="SH3_9"/>
    <property type="match status" value="1"/>
</dbReference>
<dbReference type="InterPro" id="IPR001452">
    <property type="entry name" value="SH3_domain"/>
</dbReference>
<dbReference type="PROSITE" id="PS50002">
    <property type="entry name" value="SH3"/>
    <property type="match status" value="1"/>
</dbReference>
<dbReference type="SMART" id="SM00326">
    <property type="entry name" value="SH3"/>
    <property type="match status" value="1"/>
</dbReference>
<feature type="region of interest" description="Disordered" evidence="3">
    <location>
        <begin position="263"/>
        <end position="284"/>
    </location>
</feature>
<evidence type="ECO:0000313" key="6">
    <source>
        <dbReference type="Proteomes" id="UP001418222"/>
    </source>
</evidence>
<gene>
    <name evidence="5" type="ORF">KSP39_PZI006285</name>
</gene>
<accession>A0AAP0GBR1</accession>
<proteinExistence type="predicted"/>